<dbReference type="SUPFAM" id="SSF52266">
    <property type="entry name" value="SGNH hydrolase"/>
    <property type="match status" value="1"/>
</dbReference>
<sequence>MTISIPAATISQPVAAGRGSIVAVSPDSGASAVVEYTTADAAAVANGVAKWAIWSKGTVGASASDLLGDNVFIRVTATGGAVALDIDSHPSTASLAAYRADWSSADPWATTITRNEALSRIWGVSGTGGVLHPGVNQSPSNFTSSMKMEMEAPFYAVRLLRINRSAANSLDAQKALIGVTGSNAIDTSYGLTVSQNLTTPVINGVSYAQLAPAGTANGFQPVIWPGREVASLTNSTTTATLTTKLPHGLITGAIVTVRNVDLPAYNVTNAAVTVTSTTAFTYTMGADPGAAATVVGSYTANMVGVLRPNVDQTYAQSEKTYIKSVPRLDGSGRPLLLIRLHCNGTVYPFPFHTMSAVARTPSTALRGRTYQMAYALSDAVATPNTLMGLAGELLDVYPVVSYSVPVISIWGVGDSTMQNDALVTDKISSWMYRACLNLSTPQKPIVYANFGASSQNSLTYWNQAKAALAAGAPAPSIMVIGMDSVNDGVNTDGTIINAFGFAEDVISTAKKYGIGKVVMCPRMPLNTLTAPQYALKVAQDIELSKLAAAYGIEWMPLPGLGDGANPERWATALNYAADGYHPNEACIESPLSTTATAFISNLLRL</sequence>
<dbReference type="EMBL" id="RXLQ01000003">
    <property type="protein sequence ID" value="RSZ60034.1"/>
    <property type="molecule type" value="Genomic_DNA"/>
</dbReference>
<gene>
    <name evidence="1" type="ORF">EJB06_07595</name>
</gene>
<dbReference type="CDD" id="cd00229">
    <property type="entry name" value="SGNH_hydrolase"/>
    <property type="match status" value="1"/>
</dbReference>
<evidence type="ECO:0000313" key="1">
    <source>
        <dbReference type="EMBL" id="RSZ60034.1"/>
    </source>
</evidence>
<keyword evidence="1" id="KW-0378">Hydrolase</keyword>
<dbReference type="Proteomes" id="UP000278085">
    <property type="component" value="Unassembled WGS sequence"/>
</dbReference>
<dbReference type="AlphaFoldDB" id="A0A430HR89"/>
<proteinExistence type="predicted"/>
<protein>
    <submittedName>
        <fullName evidence="1">SGNH/GDSL hydrolase family protein</fullName>
    </submittedName>
</protein>
<evidence type="ECO:0000313" key="2">
    <source>
        <dbReference type="Proteomes" id="UP000278085"/>
    </source>
</evidence>
<accession>A0A430HR89</accession>
<dbReference type="Gene3D" id="3.40.50.1110">
    <property type="entry name" value="SGNH hydrolase"/>
    <property type="match status" value="1"/>
</dbReference>
<dbReference type="RefSeq" id="WP_126073395.1">
    <property type="nucleotide sequence ID" value="NZ_CP051166.1"/>
</dbReference>
<organism evidence="1 2">
    <name type="scientific">Massilia atriviolacea</name>
    <dbReference type="NCBI Taxonomy" id="2495579"/>
    <lineage>
        <taxon>Bacteria</taxon>
        <taxon>Pseudomonadati</taxon>
        <taxon>Pseudomonadota</taxon>
        <taxon>Betaproteobacteria</taxon>
        <taxon>Burkholderiales</taxon>
        <taxon>Oxalobacteraceae</taxon>
        <taxon>Telluria group</taxon>
        <taxon>Massilia</taxon>
    </lineage>
</organism>
<dbReference type="Gene3D" id="2.40.30.20">
    <property type="match status" value="1"/>
</dbReference>
<dbReference type="InterPro" id="IPR023366">
    <property type="entry name" value="ATP_synth_asu-like_sf"/>
</dbReference>
<reference evidence="1 2" key="1">
    <citation type="submission" date="2018-12" db="EMBL/GenBank/DDBJ databases">
        <authorList>
            <person name="Yang E."/>
        </authorList>
    </citation>
    <scope>NUCLEOTIDE SEQUENCE [LARGE SCALE GENOMIC DNA]</scope>
    <source>
        <strain evidence="1 2">SOD</strain>
    </source>
</reference>
<name>A0A430HR89_9BURK</name>
<comment type="caution">
    <text evidence="1">The sequence shown here is derived from an EMBL/GenBank/DDBJ whole genome shotgun (WGS) entry which is preliminary data.</text>
</comment>
<dbReference type="GO" id="GO:0016788">
    <property type="term" value="F:hydrolase activity, acting on ester bonds"/>
    <property type="evidence" value="ECO:0007669"/>
    <property type="project" value="UniProtKB-ARBA"/>
</dbReference>
<keyword evidence="2" id="KW-1185">Reference proteome</keyword>
<dbReference type="OrthoDB" id="8768553at2"/>
<dbReference type="InterPro" id="IPR036514">
    <property type="entry name" value="SGNH_hydro_sf"/>
</dbReference>